<dbReference type="SUPFAM" id="SSF52172">
    <property type="entry name" value="CheY-like"/>
    <property type="match status" value="1"/>
</dbReference>
<dbReference type="Pfam" id="PF00486">
    <property type="entry name" value="Trans_reg_C"/>
    <property type="match status" value="1"/>
</dbReference>
<dbReference type="EMBL" id="SRMP02000015">
    <property type="protein sequence ID" value="MFN0291910.1"/>
    <property type="molecule type" value="Genomic_DNA"/>
</dbReference>
<dbReference type="InterPro" id="IPR036388">
    <property type="entry name" value="WH-like_DNA-bd_sf"/>
</dbReference>
<evidence type="ECO:0000313" key="10">
    <source>
        <dbReference type="EMBL" id="MFN0291910.1"/>
    </source>
</evidence>
<evidence type="ECO:0000256" key="6">
    <source>
        <dbReference type="PROSITE-ProRule" id="PRU00169"/>
    </source>
</evidence>
<dbReference type="Gene3D" id="1.10.10.10">
    <property type="entry name" value="Winged helix-like DNA-binding domain superfamily/Winged helix DNA-binding domain"/>
    <property type="match status" value="1"/>
</dbReference>
<dbReference type="PROSITE" id="PS50110">
    <property type="entry name" value="RESPONSE_REGULATORY"/>
    <property type="match status" value="1"/>
</dbReference>
<name>A0ABW9JJ40_9SPHI</name>
<dbReference type="PANTHER" id="PTHR48111:SF22">
    <property type="entry name" value="REGULATOR OF RPOS"/>
    <property type="match status" value="1"/>
</dbReference>
<dbReference type="SUPFAM" id="SSF46894">
    <property type="entry name" value="C-terminal effector domain of the bipartite response regulators"/>
    <property type="match status" value="1"/>
</dbReference>
<proteinExistence type="predicted"/>
<evidence type="ECO:0000259" key="9">
    <source>
        <dbReference type="PROSITE" id="PS51755"/>
    </source>
</evidence>
<evidence type="ECO:0000256" key="2">
    <source>
        <dbReference type="ARBA" id="ARBA00023012"/>
    </source>
</evidence>
<evidence type="ECO:0000259" key="8">
    <source>
        <dbReference type="PROSITE" id="PS50110"/>
    </source>
</evidence>
<keyword evidence="11" id="KW-1185">Reference proteome</keyword>
<organism evidence="10 11">
    <name type="scientific">Pedobacter helvus</name>
    <dbReference type="NCBI Taxonomy" id="2563444"/>
    <lineage>
        <taxon>Bacteria</taxon>
        <taxon>Pseudomonadati</taxon>
        <taxon>Bacteroidota</taxon>
        <taxon>Sphingobacteriia</taxon>
        <taxon>Sphingobacteriales</taxon>
        <taxon>Sphingobacteriaceae</taxon>
        <taxon>Pedobacter</taxon>
    </lineage>
</organism>
<dbReference type="CDD" id="cd00383">
    <property type="entry name" value="trans_reg_C"/>
    <property type="match status" value="1"/>
</dbReference>
<protein>
    <submittedName>
        <fullName evidence="10">Response regulator transcription factor</fullName>
    </submittedName>
</protein>
<dbReference type="InterPro" id="IPR039420">
    <property type="entry name" value="WalR-like"/>
</dbReference>
<dbReference type="PROSITE" id="PS51755">
    <property type="entry name" value="OMPR_PHOB"/>
    <property type="match status" value="1"/>
</dbReference>
<dbReference type="InterPro" id="IPR001867">
    <property type="entry name" value="OmpR/PhoB-type_DNA-bd"/>
</dbReference>
<keyword evidence="2" id="KW-0902">Two-component regulatory system</keyword>
<keyword evidence="5" id="KW-0804">Transcription</keyword>
<dbReference type="InterPro" id="IPR016032">
    <property type="entry name" value="Sig_transdc_resp-reg_C-effctor"/>
</dbReference>
<dbReference type="RefSeq" id="WP_138730758.1">
    <property type="nucleotide sequence ID" value="NZ_SRMP02000015.1"/>
</dbReference>
<feature type="DNA-binding region" description="OmpR/PhoB-type" evidence="7">
    <location>
        <begin position="124"/>
        <end position="224"/>
    </location>
</feature>
<dbReference type="InterPro" id="IPR001789">
    <property type="entry name" value="Sig_transdc_resp-reg_receiver"/>
</dbReference>
<dbReference type="Gene3D" id="6.10.250.690">
    <property type="match status" value="1"/>
</dbReference>
<dbReference type="Pfam" id="PF00072">
    <property type="entry name" value="Response_reg"/>
    <property type="match status" value="1"/>
</dbReference>
<evidence type="ECO:0000256" key="3">
    <source>
        <dbReference type="ARBA" id="ARBA00023015"/>
    </source>
</evidence>
<evidence type="ECO:0000313" key="11">
    <source>
        <dbReference type="Proteomes" id="UP001517367"/>
    </source>
</evidence>
<keyword evidence="1 6" id="KW-0597">Phosphoprotein</keyword>
<keyword evidence="3" id="KW-0805">Transcription regulation</keyword>
<dbReference type="SMART" id="SM00862">
    <property type="entry name" value="Trans_reg_C"/>
    <property type="match status" value="1"/>
</dbReference>
<reference evidence="10 11" key="1">
    <citation type="submission" date="2024-12" db="EMBL/GenBank/DDBJ databases">
        <authorList>
            <person name="Hu S."/>
        </authorList>
    </citation>
    <scope>NUCLEOTIDE SEQUENCE [LARGE SCALE GENOMIC DNA]</scope>
    <source>
        <strain evidence="10 11">P-25</strain>
    </source>
</reference>
<feature type="domain" description="OmpR/PhoB-type" evidence="9">
    <location>
        <begin position="124"/>
        <end position="224"/>
    </location>
</feature>
<dbReference type="Gene3D" id="3.40.50.2300">
    <property type="match status" value="1"/>
</dbReference>
<feature type="domain" description="Response regulatory" evidence="8">
    <location>
        <begin position="2"/>
        <end position="116"/>
    </location>
</feature>
<dbReference type="InterPro" id="IPR011006">
    <property type="entry name" value="CheY-like_superfamily"/>
</dbReference>
<dbReference type="Proteomes" id="UP001517367">
    <property type="component" value="Unassembled WGS sequence"/>
</dbReference>
<evidence type="ECO:0000256" key="1">
    <source>
        <dbReference type="ARBA" id="ARBA00022553"/>
    </source>
</evidence>
<dbReference type="SMART" id="SM00448">
    <property type="entry name" value="REC"/>
    <property type="match status" value="1"/>
</dbReference>
<evidence type="ECO:0000256" key="4">
    <source>
        <dbReference type="ARBA" id="ARBA00023125"/>
    </source>
</evidence>
<gene>
    <name evidence="10" type="ORF">E5L68_010940</name>
</gene>
<feature type="modified residue" description="4-aspartylphosphate" evidence="6">
    <location>
        <position position="51"/>
    </location>
</feature>
<sequence>MKILVIEDEESLRESIVVYLKGEGNICEVAGTYWNAMEKINLYSYDCILLDLTLPGGDGLKILSEIKNLNKTEGVLIISARHSLDDKLSGLEMGADDYLVKPFHLSELKARIMAIVRRKNFSGSNLMSFNEINLDLLAMEVRIKEKLVTLTKKEYDLLIYFISNQGKVITKNAIAEHLWGDEIDMSDDFDFIYTHIKNLRKKLVEAGAKDYIRSMYGVGYKLENV</sequence>
<dbReference type="PANTHER" id="PTHR48111">
    <property type="entry name" value="REGULATOR OF RPOS"/>
    <property type="match status" value="1"/>
</dbReference>
<evidence type="ECO:0000256" key="5">
    <source>
        <dbReference type="ARBA" id="ARBA00023163"/>
    </source>
</evidence>
<comment type="caution">
    <text evidence="10">The sequence shown here is derived from an EMBL/GenBank/DDBJ whole genome shotgun (WGS) entry which is preliminary data.</text>
</comment>
<evidence type="ECO:0000256" key="7">
    <source>
        <dbReference type="PROSITE-ProRule" id="PRU01091"/>
    </source>
</evidence>
<accession>A0ABW9JJ40</accession>
<keyword evidence="4 7" id="KW-0238">DNA-binding</keyword>